<evidence type="ECO:0000256" key="4">
    <source>
        <dbReference type="ARBA" id="ARBA00022605"/>
    </source>
</evidence>
<accession>A0A3L8GKH4</accession>
<dbReference type="PANTHER" id="PTHR21087">
    <property type="entry name" value="SHIKIMATE KINASE"/>
    <property type="match status" value="1"/>
</dbReference>
<dbReference type="GO" id="GO:0009423">
    <property type="term" value="P:chorismate biosynthetic process"/>
    <property type="evidence" value="ECO:0007669"/>
    <property type="project" value="UniProtKB-UniRule"/>
</dbReference>
<evidence type="ECO:0000256" key="7">
    <source>
        <dbReference type="ARBA" id="ARBA00022777"/>
    </source>
</evidence>
<dbReference type="OrthoDB" id="9800332at2"/>
<dbReference type="SMR" id="A0A3L8GKH4"/>
<dbReference type="GO" id="GO:0009073">
    <property type="term" value="P:aromatic amino acid family biosynthetic process"/>
    <property type="evidence" value="ECO:0007669"/>
    <property type="project" value="UniProtKB-KW"/>
</dbReference>
<keyword evidence="14" id="KW-1185">Reference proteome</keyword>
<keyword evidence="7 11" id="KW-0418">Kinase</keyword>
<evidence type="ECO:0000313" key="15">
    <source>
        <dbReference type="Proteomes" id="UP000269148"/>
    </source>
</evidence>
<evidence type="ECO:0000256" key="9">
    <source>
        <dbReference type="ARBA" id="ARBA00023141"/>
    </source>
</evidence>
<dbReference type="Proteomes" id="UP000269148">
    <property type="component" value="Unassembled WGS sequence"/>
</dbReference>
<comment type="cofactor">
    <cofactor evidence="11">
        <name>Mg(2+)</name>
        <dbReference type="ChEBI" id="CHEBI:18420"/>
    </cofactor>
    <text evidence="11">Binds 1 Mg(2+) ion per subunit.</text>
</comment>
<protein>
    <recommendedName>
        <fullName evidence="3 11">Shikimate kinase</fullName>
        <shortName evidence="11">SK</shortName>
        <ecNumber evidence="3 11">2.7.1.71</ecNumber>
    </recommendedName>
</protein>
<dbReference type="EMBL" id="CP007586">
    <property type="protein sequence ID" value="AHY15500.1"/>
    <property type="molecule type" value="Genomic_DNA"/>
</dbReference>
<dbReference type="GO" id="GO:0005829">
    <property type="term" value="C:cytosol"/>
    <property type="evidence" value="ECO:0007669"/>
    <property type="project" value="TreeGrafter"/>
</dbReference>
<dbReference type="Pfam" id="PF01202">
    <property type="entry name" value="SKI"/>
    <property type="match status" value="1"/>
</dbReference>
<sequence length="172" mass="19507">MTKVLLGFMGVGKTTIGSFWDDDFLDMDTMIQNRIGMTIADYFATEGEEAFRQKESELLQELMSRQGHYLISTGGGIVTSAVNRSLLQKNKHDNILLRASFEVLYDRIKRDANTQRPLFLSKSKVEFLELYQKRMSLYQGLADHVIDVDHKTPEEVVALIKAISCNESPGLL</sequence>
<feature type="binding site" evidence="11">
    <location>
        <position position="116"/>
    </location>
    <ligand>
        <name>ATP</name>
        <dbReference type="ChEBI" id="CHEBI:30616"/>
    </ligand>
</feature>
<dbReference type="GO" id="GO:0000287">
    <property type="term" value="F:magnesium ion binding"/>
    <property type="evidence" value="ECO:0007669"/>
    <property type="project" value="UniProtKB-UniRule"/>
</dbReference>
<feature type="binding site" evidence="11">
    <location>
        <position position="14"/>
    </location>
    <ligand>
        <name>Mg(2+)</name>
        <dbReference type="ChEBI" id="CHEBI:18420"/>
    </ligand>
</feature>
<dbReference type="EC" id="2.7.1.71" evidence="3 11"/>
<dbReference type="KEGG" id="siz:SI82_03500"/>
<dbReference type="InterPro" id="IPR000623">
    <property type="entry name" value="Shikimate_kinase/TSH1"/>
</dbReference>
<evidence type="ECO:0000313" key="14">
    <source>
        <dbReference type="Proteomes" id="UP000025245"/>
    </source>
</evidence>
<feature type="binding site" evidence="11">
    <location>
        <position position="28"/>
    </location>
    <ligand>
        <name>substrate</name>
    </ligand>
</feature>
<evidence type="ECO:0000313" key="12">
    <source>
        <dbReference type="EMBL" id="AHY15500.1"/>
    </source>
</evidence>
<dbReference type="PRINTS" id="PR01100">
    <property type="entry name" value="SHIKIMTKNASE"/>
</dbReference>
<keyword evidence="5 11" id="KW-0808">Transferase</keyword>
<keyword evidence="11" id="KW-0460">Magnesium</keyword>
<keyword evidence="11" id="KW-0479">Metal-binding</keyword>
<keyword evidence="6 11" id="KW-0547">Nucleotide-binding</keyword>
<dbReference type="UniPathway" id="UPA00053">
    <property type="reaction ID" value="UER00088"/>
</dbReference>
<comment type="subcellular location">
    <subcellularLocation>
        <location evidence="11">Cytoplasm</location>
    </subcellularLocation>
</comment>
<dbReference type="KEGG" id="sio:DW64_03270"/>
<dbReference type="EMBL" id="QLQD01000036">
    <property type="protein sequence ID" value="RLU57690.1"/>
    <property type="molecule type" value="Genomic_DNA"/>
</dbReference>
<organism evidence="13 15">
    <name type="scientific">Streptococcus iniae</name>
    <name type="common">Streptococcus shiloi</name>
    <dbReference type="NCBI Taxonomy" id="1346"/>
    <lineage>
        <taxon>Bacteria</taxon>
        <taxon>Bacillati</taxon>
        <taxon>Bacillota</taxon>
        <taxon>Bacilli</taxon>
        <taxon>Lactobacillales</taxon>
        <taxon>Streptococcaceae</taxon>
        <taxon>Streptococcus</taxon>
    </lineage>
</organism>
<gene>
    <name evidence="11" type="primary">aroK</name>
    <name evidence="13" type="ORF">DIY07_03740</name>
    <name evidence="12" type="ORF">DQ08_03280</name>
</gene>
<dbReference type="GO" id="GO:0004765">
    <property type="term" value="F:shikimate kinase activity"/>
    <property type="evidence" value="ECO:0007669"/>
    <property type="project" value="UniProtKB-UniRule"/>
</dbReference>
<dbReference type="Proteomes" id="UP000025245">
    <property type="component" value="Chromosome"/>
</dbReference>
<comment type="subunit">
    <text evidence="11">Monomer.</text>
</comment>
<dbReference type="AlphaFoldDB" id="A0A3L8GKH4"/>
<dbReference type="HAMAP" id="MF_00109">
    <property type="entry name" value="Shikimate_kinase"/>
    <property type="match status" value="1"/>
</dbReference>
<evidence type="ECO:0000256" key="8">
    <source>
        <dbReference type="ARBA" id="ARBA00022840"/>
    </source>
</evidence>
<feature type="binding site" evidence="11">
    <location>
        <position position="52"/>
    </location>
    <ligand>
        <name>substrate</name>
    </ligand>
</feature>
<reference evidence="13 15" key="2">
    <citation type="submission" date="2018-06" db="EMBL/GenBank/DDBJ databases">
        <title>Mutators as drivers of adaptation in pathogenic bacteria and a risk factor for host jumps and vaccine escape.</title>
        <authorList>
            <person name="Barnes A.C."/>
            <person name="Silayeva O."/>
        </authorList>
    </citation>
    <scope>NUCLEOTIDE SEQUENCE [LARGE SCALE GENOMIC DNA]</scope>
    <source>
        <strain evidence="13 15">QMA0445</strain>
    </source>
</reference>
<dbReference type="InterPro" id="IPR031322">
    <property type="entry name" value="Shikimate/glucono_kinase"/>
</dbReference>
<comment type="function">
    <text evidence="11">Catalyzes the specific phosphorylation of the 3-hydroxyl group of shikimic acid using ATP as a cosubstrate.</text>
</comment>
<dbReference type="Gene3D" id="3.40.50.300">
    <property type="entry name" value="P-loop containing nucleotide triphosphate hydrolases"/>
    <property type="match status" value="1"/>
</dbReference>
<dbReference type="GO" id="GO:0008652">
    <property type="term" value="P:amino acid biosynthetic process"/>
    <property type="evidence" value="ECO:0007669"/>
    <property type="project" value="UniProtKB-KW"/>
</dbReference>
<feature type="binding site" evidence="11">
    <location>
        <begin position="10"/>
        <end position="15"/>
    </location>
    <ligand>
        <name>ATP</name>
        <dbReference type="ChEBI" id="CHEBI:30616"/>
    </ligand>
</feature>
<dbReference type="SUPFAM" id="SSF52540">
    <property type="entry name" value="P-loop containing nucleoside triphosphate hydrolases"/>
    <property type="match status" value="1"/>
</dbReference>
<comment type="pathway">
    <text evidence="1 11">Metabolic intermediate biosynthesis; chorismate biosynthesis; chorismate from D-erythrose 4-phosphate and phosphoenolpyruvate: step 5/7.</text>
</comment>
<dbReference type="PROSITE" id="PS01128">
    <property type="entry name" value="SHIKIMATE_KINASE"/>
    <property type="match status" value="1"/>
</dbReference>
<dbReference type="InterPro" id="IPR027417">
    <property type="entry name" value="P-loop_NTPase"/>
</dbReference>
<dbReference type="InterPro" id="IPR023000">
    <property type="entry name" value="Shikimate_kinase_CS"/>
</dbReference>
<evidence type="ECO:0000256" key="2">
    <source>
        <dbReference type="ARBA" id="ARBA00006997"/>
    </source>
</evidence>
<comment type="catalytic activity">
    <reaction evidence="10 11">
        <text>shikimate + ATP = 3-phosphoshikimate + ADP + H(+)</text>
        <dbReference type="Rhea" id="RHEA:13121"/>
        <dbReference type="ChEBI" id="CHEBI:15378"/>
        <dbReference type="ChEBI" id="CHEBI:30616"/>
        <dbReference type="ChEBI" id="CHEBI:36208"/>
        <dbReference type="ChEBI" id="CHEBI:145989"/>
        <dbReference type="ChEBI" id="CHEBI:456216"/>
        <dbReference type="EC" id="2.7.1.71"/>
    </reaction>
</comment>
<dbReference type="STRING" id="1346.BMF34_03390"/>
<dbReference type="CDD" id="cd00464">
    <property type="entry name" value="SK"/>
    <property type="match status" value="1"/>
</dbReference>
<dbReference type="PANTHER" id="PTHR21087:SF16">
    <property type="entry name" value="SHIKIMATE KINASE 1, CHLOROPLASTIC"/>
    <property type="match status" value="1"/>
</dbReference>
<evidence type="ECO:0000256" key="10">
    <source>
        <dbReference type="ARBA" id="ARBA00048567"/>
    </source>
</evidence>
<evidence type="ECO:0000256" key="5">
    <source>
        <dbReference type="ARBA" id="ARBA00022679"/>
    </source>
</evidence>
<name>A0A3L8GKH4_STRIN</name>
<comment type="similarity">
    <text evidence="2 11">Belongs to the shikimate kinase family.</text>
</comment>
<reference evidence="12 14" key="1">
    <citation type="journal article" date="2014" name="Genome Announc.">
        <title>Complete Genome Sequence of a Virulent Strain, Streptococcus iniae ISET0901, Isolated from Diseased Tilapia.</title>
        <authorList>
            <person name="Pridgeon J.W."/>
            <person name="Zhang D."/>
            <person name="Zhang L."/>
        </authorList>
    </citation>
    <scope>NUCLEOTIDE SEQUENCE [LARGE SCALE GENOMIC DNA]</scope>
    <source>
        <strain evidence="12 14">ISET0901</strain>
    </source>
</reference>
<dbReference type="GO" id="GO:0005524">
    <property type="term" value="F:ATP binding"/>
    <property type="evidence" value="ECO:0007669"/>
    <property type="project" value="UniProtKB-UniRule"/>
</dbReference>
<feature type="binding site" evidence="11">
    <location>
        <position position="134"/>
    </location>
    <ligand>
        <name>substrate</name>
    </ligand>
</feature>
<comment type="caution">
    <text evidence="11">Lacks conserved residue(s) required for the propagation of feature annotation.</text>
</comment>
<keyword evidence="9 11" id="KW-0057">Aromatic amino acid biosynthesis</keyword>
<keyword evidence="11" id="KW-0963">Cytoplasm</keyword>
<proteinExistence type="inferred from homology"/>
<dbReference type="GeneID" id="35765105"/>
<evidence type="ECO:0000256" key="1">
    <source>
        <dbReference type="ARBA" id="ARBA00004842"/>
    </source>
</evidence>
<evidence type="ECO:0000256" key="3">
    <source>
        <dbReference type="ARBA" id="ARBA00012154"/>
    </source>
</evidence>
<evidence type="ECO:0000256" key="6">
    <source>
        <dbReference type="ARBA" id="ARBA00022741"/>
    </source>
</evidence>
<dbReference type="RefSeq" id="WP_003100171.1">
    <property type="nucleotide sequence ID" value="NZ_CP010783.1"/>
</dbReference>
<feature type="binding site" evidence="11">
    <location>
        <position position="75"/>
    </location>
    <ligand>
        <name>substrate</name>
    </ligand>
</feature>
<keyword evidence="4 11" id="KW-0028">Amino-acid biosynthesis</keyword>
<dbReference type="KEGG" id="siq:DQ08_03280"/>
<evidence type="ECO:0000256" key="11">
    <source>
        <dbReference type="HAMAP-Rule" id="MF_00109"/>
    </source>
</evidence>
<evidence type="ECO:0000313" key="13">
    <source>
        <dbReference type="EMBL" id="RLU57690.1"/>
    </source>
</evidence>
<keyword evidence="8 11" id="KW-0067">ATP-binding</keyword>